<feature type="domain" description="Cytochrome oxidase subunit I profile" evidence="3">
    <location>
        <begin position="1"/>
        <end position="374"/>
    </location>
</feature>
<dbReference type="SUPFAM" id="SSF81442">
    <property type="entry name" value="Cytochrome c oxidase subunit I-like"/>
    <property type="match status" value="1"/>
</dbReference>
<keyword evidence="2" id="KW-0472">Membrane</keyword>
<feature type="transmembrane region" description="Helical" evidence="2">
    <location>
        <begin position="298"/>
        <end position="317"/>
    </location>
</feature>
<keyword evidence="1" id="KW-0249">Electron transport</keyword>
<evidence type="ECO:0000313" key="4">
    <source>
        <dbReference type="EMBL" id="MDI2113632.1"/>
    </source>
</evidence>
<dbReference type="InterPro" id="IPR000883">
    <property type="entry name" value="Cyt_C_Oxase_1"/>
</dbReference>
<dbReference type="PANTHER" id="PTHR10422">
    <property type="entry name" value="CYTOCHROME C OXIDASE SUBUNIT 1"/>
    <property type="match status" value="1"/>
</dbReference>
<sequence length="437" mass="48863">MNTHYKIGMNTLILAIFAGISGGIAALFVQFNAFFLVLGELSNRDFIQNLPQTHARMMVFFVLQPALMLGLGSWFVPILIKTKDMAFKWLSFLAFICLLIGFACNFLTFLYPQIVLLSFYSLVFWSVAALMFSANMLITIINTRAKEVGYDSLSIFVWGQGIASALLLPIASVLLAALTKDYFNAEQLGAAVQQTVNSFAYPMVIVLIIPAISLIFHIVGTISNQTIKQVRYVILTMTLVPLVVLLAWNKMILSHQVITLHQGFMLQIFYSCALYGLSLYLFIYCLRLFFTGERRFPAPILWSFGFIGLLSIGWPYQGIMSEIGLMHSCISYGVLFAVFAGFYFWMGKILGKQYSEFLAKLHFTLTCVGVVFTLDMFSLGSKSILIGAIFMGLSLLTFFIVLIHALSSKVSISNNYWGAGAVSYEWQLPSPVFSRAK</sequence>
<accession>A0ABT6QA47</accession>
<dbReference type="PRINTS" id="PR01165">
    <property type="entry name" value="CYCOXIDASEI"/>
</dbReference>
<comment type="caution">
    <text evidence="4">The sequence shown here is derived from an EMBL/GenBank/DDBJ whole genome shotgun (WGS) entry which is preliminary data.</text>
</comment>
<feature type="transmembrane region" description="Helical" evidence="2">
    <location>
        <begin position="232"/>
        <end position="248"/>
    </location>
</feature>
<evidence type="ECO:0000256" key="1">
    <source>
        <dbReference type="ARBA" id="ARBA00022660"/>
    </source>
</evidence>
<keyword evidence="1" id="KW-0679">Respiratory chain</keyword>
<organism evidence="4 5">
    <name type="scientific">Commensalibacter nepenthis</name>
    <dbReference type="NCBI Taxonomy" id="3043872"/>
    <lineage>
        <taxon>Bacteria</taxon>
        <taxon>Pseudomonadati</taxon>
        <taxon>Pseudomonadota</taxon>
        <taxon>Alphaproteobacteria</taxon>
        <taxon>Acetobacterales</taxon>
        <taxon>Acetobacteraceae</taxon>
    </lineage>
</organism>
<feature type="transmembrane region" description="Helical" evidence="2">
    <location>
        <begin position="268"/>
        <end position="286"/>
    </location>
</feature>
<dbReference type="RefSeq" id="WP_281463217.1">
    <property type="nucleotide sequence ID" value="NZ_JASBAN010000001.1"/>
</dbReference>
<dbReference type="EMBL" id="JASBAN010000001">
    <property type="protein sequence ID" value="MDI2113632.1"/>
    <property type="molecule type" value="Genomic_DNA"/>
</dbReference>
<evidence type="ECO:0000256" key="2">
    <source>
        <dbReference type="SAM" id="Phobius"/>
    </source>
</evidence>
<keyword evidence="2" id="KW-1133">Transmembrane helix</keyword>
<dbReference type="InterPro" id="IPR036927">
    <property type="entry name" value="Cyt_c_oxase-like_su1_sf"/>
</dbReference>
<gene>
    <name evidence="4" type="ORF">QJV33_10165</name>
</gene>
<name>A0ABT6QA47_9PROT</name>
<feature type="transmembrane region" description="Helical" evidence="2">
    <location>
        <begin position="323"/>
        <end position="345"/>
    </location>
</feature>
<feature type="transmembrane region" description="Helical" evidence="2">
    <location>
        <begin position="153"/>
        <end position="179"/>
    </location>
</feature>
<feature type="transmembrane region" description="Helical" evidence="2">
    <location>
        <begin position="92"/>
        <end position="111"/>
    </location>
</feature>
<reference evidence="4" key="1">
    <citation type="submission" date="2023-05" db="EMBL/GenBank/DDBJ databases">
        <title>Whole genome sequence of Commensalibacter sp.</title>
        <authorList>
            <person name="Charoenyingcharoen P."/>
            <person name="Yukphan P."/>
        </authorList>
    </citation>
    <scope>NUCLEOTIDE SEQUENCE</scope>
    <source>
        <strain evidence="4">TBRC 10068</strain>
    </source>
</reference>
<evidence type="ECO:0000313" key="5">
    <source>
        <dbReference type="Proteomes" id="UP001431775"/>
    </source>
</evidence>
<keyword evidence="1" id="KW-0813">Transport</keyword>
<dbReference type="PANTHER" id="PTHR10422:SF18">
    <property type="entry name" value="CYTOCHROME C OXIDASE SUBUNIT 1"/>
    <property type="match status" value="1"/>
</dbReference>
<feature type="transmembrane region" description="Helical" evidence="2">
    <location>
        <begin position="117"/>
        <end position="141"/>
    </location>
</feature>
<evidence type="ECO:0000259" key="3">
    <source>
        <dbReference type="PROSITE" id="PS50855"/>
    </source>
</evidence>
<dbReference type="PROSITE" id="PS50855">
    <property type="entry name" value="COX1"/>
    <property type="match status" value="1"/>
</dbReference>
<feature type="transmembrane region" description="Helical" evidence="2">
    <location>
        <begin position="12"/>
        <end position="38"/>
    </location>
</feature>
<feature type="transmembrane region" description="Helical" evidence="2">
    <location>
        <begin position="58"/>
        <end position="80"/>
    </location>
</feature>
<dbReference type="Proteomes" id="UP001431775">
    <property type="component" value="Unassembled WGS sequence"/>
</dbReference>
<dbReference type="Gene3D" id="1.20.210.10">
    <property type="entry name" value="Cytochrome c oxidase-like, subunit I domain"/>
    <property type="match status" value="1"/>
</dbReference>
<feature type="transmembrane region" description="Helical" evidence="2">
    <location>
        <begin position="199"/>
        <end position="220"/>
    </location>
</feature>
<keyword evidence="2" id="KW-0812">Transmembrane</keyword>
<proteinExistence type="predicted"/>
<dbReference type="InterPro" id="IPR023616">
    <property type="entry name" value="Cyt_c_oxase-like_su1_dom"/>
</dbReference>
<dbReference type="Pfam" id="PF00115">
    <property type="entry name" value="COX1"/>
    <property type="match status" value="1"/>
</dbReference>
<keyword evidence="5" id="KW-1185">Reference proteome</keyword>
<feature type="transmembrane region" description="Helical" evidence="2">
    <location>
        <begin position="357"/>
        <end position="378"/>
    </location>
</feature>
<protein>
    <submittedName>
        <fullName evidence="4">Cbb3-type cytochrome c oxidase subunit I</fullName>
    </submittedName>
</protein>
<feature type="transmembrane region" description="Helical" evidence="2">
    <location>
        <begin position="384"/>
        <end position="406"/>
    </location>
</feature>